<name>A0A1A8WFX4_PLAOA</name>
<gene>
    <name evidence="2" type="ORF">POVCU2_0070460</name>
</gene>
<organism evidence="2 3">
    <name type="scientific">Plasmodium ovale curtisi</name>
    <dbReference type="NCBI Taxonomy" id="864141"/>
    <lineage>
        <taxon>Eukaryota</taxon>
        <taxon>Sar</taxon>
        <taxon>Alveolata</taxon>
        <taxon>Apicomplexa</taxon>
        <taxon>Aconoidasida</taxon>
        <taxon>Haemosporida</taxon>
        <taxon>Plasmodiidae</taxon>
        <taxon>Plasmodium</taxon>
        <taxon>Plasmodium (Plasmodium)</taxon>
    </lineage>
</organism>
<dbReference type="Pfam" id="PF05795">
    <property type="entry name" value="Plasmodium_Vir"/>
    <property type="match status" value="1"/>
</dbReference>
<proteinExistence type="predicted"/>
<keyword evidence="1" id="KW-0472">Membrane</keyword>
<dbReference type="EMBL" id="FLQU01001179">
    <property type="protein sequence ID" value="SBS91858.1"/>
    <property type="molecule type" value="Genomic_DNA"/>
</dbReference>
<evidence type="ECO:0000313" key="2">
    <source>
        <dbReference type="EMBL" id="SBS91858.1"/>
    </source>
</evidence>
<dbReference type="InterPro" id="IPR008780">
    <property type="entry name" value="Plasmodium_Vir"/>
</dbReference>
<keyword evidence="1" id="KW-1133">Transmembrane helix</keyword>
<protein>
    <submittedName>
        <fullName evidence="2">PIR Superfamily Protein</fullName>
    </submittedName>
</protein>
<dbReference type="AlphaFoldDB" id="A0A1A8WFX4"/>
<dbReference type="Proteomes" id="UP000078560">
    <property type="component" value="Unassembled WGS sequence"/>
</dbReference>
<keyword evidence="1" id="KW-0812">Transmembrane</keyword>
<reference evidence="3" key="1">
    <citation type="submission" date="2016-05" db="EMBL/GenBank/DDBJ databases">
        <authorList>
            <person name="Naeem Raeece"/>
        </authorList>
    </citation>
    <scope>NUCLEOTIDE SEQUENCE [LARGE SCALE GENOMIC DNA]</scope>
</reference>
<accession>A0A1A8WFX4</accession>
<feature type="transmembrane region" description="Helical" evidence="1">
    <location>
        <begin position="213"/>
        <end position="242"/>
    </location>
</feature>
<sequence length="287" mass="33744">MDISACPAGYKKIYGSAEYFYEIFNKTRSDFSNVNQKYIDIIKSYSDPYLQHVALYLIENYLEVKHHLVKDSRFNQNVACENLNRWFDERKNLFTFSEKCKTKTRHWEIQIEGLWEEIQKEYPEHTCKRFKVFTNTASFPDELKNPICYRSVPEDYECSSPKRAVVSTVENSCPKCAETIIPANCPTFDTSFISSQVQIQERSESCPSALPTMAFSLGSTFIGTVVILFCLYKFTPLVSWLYNRKINNRRHTHYFMEEESFDSYGRSPENTYAHSNNERNYLLYHST</sequence>
<evidence type="ECO:0000256" key="1">
    <source>
        <dbReference type="SAM" id="Phobius"/>
    </source>
</evidence>
<evidence type="ECO:0000313" key="3">
    <source>
        <dbReference type="Proteomes" id="UP000078560"/>
    </source>
</evidence>